<feature type="region of interest" description="Disordered" evidence="1">
    <location>
        <begin position="1"/>
        <end position="87"/>
    </location>
</feature>
<proteinExistence type="predicted"/>
<dbReference type="OrthoDB" id="6265897at2"/>
<feature type="compositionally biased region" description="Polar residues" evidence="1">
    <location>
        <begin position="1"/>
        <end position="29"/>
    </location>
</feature>
<dbReference type="AlphaFoldDB" id="A0A3S0IHM4"/>
<sequence length="155" mass="16324">MNVSGMNLNNTPASPGISQAKVGSSTKTQAEAEADLTKGVVSAQGDARVSISKEGRDALASDSGGKLHAQASQAQAQSAEASEKPKKKIDELIEALKEKVEKLKQELKELKGDKTEAGEKKRQALQSEIAVLSAQIADLTNQKLEQEKKEQAGAA</sequence>
<feature type="compositionally biased region" description="Low complexity" evidence="1">
    <location>
        <begin position="69"/>
        <end position="80"/>
    </location>
</feature>
<dbReference type="RefSeq" id="WP_126505666.1">
    <property type="nucleotide sequence ID" value="NZ_RXNV01000003.1"/>
</dbReference>
<name>A0A3S0IHM4_9GAMM</name>
<organism evidence="2 3">
    <name type="scientific">Shewanella atlantica</name>
    <dbReference type="NCBI Taxonomy" id="271099"/>
    <lineage>
        <taxon>Bacteria</taxon>
        <taxon>Pseudomonadati</taxon>
        <taxon>Pseudomonadota</taxon>
        <taxon>Gammaproteobacteria</taxon>
        <taxon>Alteromonadales</taxon>
        <taxon>Shewanellaceae</taxon>
        <taxon>Shewanella</taxon>
    </lineage>
</organism>
<reference evidence="2 3" key="1">
    <citation type="submission" date="2018-12" db="EMBL/GenBank/DDBJ databases">
        <authorList>
            <person name="Yu L."/>
        </authorList>
    </citation>
    <scope>NUCLEOTIDE SEQUENCE [LARGE SCALE GENOMIC DNA]</scope>
    <source>
        <strain evidence="2 3">HAW-EB5</strain>
    </source>
</reference>
<comment type="caution">
    <text evidence="2">The sequence shown here is derived from an EMBL/GenBank/DDBJ whole genome shotgun (WGS) entry which is preliminary data.</text>
</comment>
<gene>
    <name evidence="2" type="ORF">EKG39_10340</name>
</gene>
<dbReference type="EMBL" id="RXNV01000003">
    <property type="protein sequence ID" value="RTR32762.1"/>
    <property type="molecule type" value="Genomic_DNA"/>
</dbReference>
<accession>A0A3S0IHM4</accession>
<evidence type="ECO:0000256" key="1">
    <source>
        <dbReference type="SAM" id="MobiDB-lite"/>
    </source>
</evidence>
<evidence type="ECO:0000313" key="2">
    <source>
        <dbReference type="EMBL" id="RTR32762.1"/>
    </source>
</evidence>
<keyword evidence="3" id="KW-1185">Reference proteome</keyword>
<protein>
    <submittedName>
        <fullName evidence="2">Uncharacterized protein</fullName>
    </submittedName>
</protein>
<evidence type="ECO:0000313" key="3">
    <source>
        <dbReference type="Proteomes" id="UP000282060"/>
    </source>
</evidence>
<dbReference type="Proteomes" id="UP000282060">
    <property type="component" value="Unassembled WGS sequence"/>
</dbReference>